<feature type="transmembrane region" description="Helical" evidence="6">
    <location>
        <begin position="407"/>
        <end position="427"/>
    </location>
</feature>
<keyword evidence="2 6" id="KW-0812">Transmembrane</keyword>
<keyword evidence="4 6" id="KW-0472">Membrane</keyword>
<sequence length="833" mass="96919">MLKNIVLLVFLNLILLVNCVVYIDFTPHPKCDTDNQESGIGYSWQVETCISLNDGSYYVQIDPNDKNSINMLFFDNPNSNCGQGETNISRSYSSGNCYQAAWYYDPAFYNVVNYVVMSIVVDPGYVNPEGYRNTLFQKDDTNCQGNPLFSYYYTNGITFKNTMQTFTYDCEQGIPYENLCTEYLSCINTTTNFECQWTDNRKYLYSSSFNVVNCATYINFTPHPKCETNHQESGIGYSWETNTCINLYDGSYYVSIDPNDKNTVNFLFFNNPNSNCGHGETNVSRSYEVGNCYQVAWYYDPAFYNVVNYAVMSIVVDPGYVNPEGYRYTLYQGDDTDCQGNPLFSYYYTNGITFKNTLQTFTYDCEQGIPYEYVCTENVSCINTTTEFQCQKSNDVQLKTNLIKMDIFLVLIGCYIVFAVTILYTLLLGQSDYHRNGYVGSLYIFLTYGLQEWCVCCPKRLKDGSSSCYNYFMYKPNRILQGFYLLLVLSGFYFFYFDCFPYIGGPYISSNHKYGAFFAISFTLFTFILSSNSTPGYITDSNYKLFENVYPYDRYLYIKKSCESCNFIKPARSKHCRICDKCVGRFDHHCPWINNCVGENNLRYFLLFVFSTSMLCMYGAYLCGLSMYSFMKINDIKNLGITKNGVWQPIPTPILLKYLAFESRSILPLGAFCFVISLFLLYFFFYHIWLISKNTTTNESYKWQDIKDQIKIERLKRKIEEHEKEENKNNNNNNNNKNKNNKKNKNNNKDNNSIEKNINEIIKNEIGDSDEEGSNLNKLKKRNKRQQLTSKESKDKDQFYTTLPLPKNFKELKNIYNKGLISNLFEVLFPKKV</sequence>
<dbReference type="GO" id="GO:0019706">
    <property type="term" value="F:protein-cysteine S-palmitoyltransferase activity"/>
    <property type="evidence" value="ECO:0007669"/>
    <property type="project" value="UniProtKB-EC"/>
</dbReference>
<dbReference type="Pfam" id="PF11912">
    <property type="entry name" value="CfaA_B_C"/>
    <property type="match status" value="2"/>
</dbReference>
<feature type="signal peptide" evidence="8">
    <location>
        <begin position="1"/>
        <end position="19"/>
    </location>
</feature>
<dbReference type="InterPro" id="IPR021837">
    <property type="entry name" value="CfaA/B/C"/>
</dbReference>
<dbReference type="EC" id="2.3.1.225" evidence="6"/>
<evidence type="ECO:0000256" key="1">
    <source>
        <dbReference type="ARBA" id="ARBA00004141"/>
    </source>
</evidence>
<protein>
    <recommendedName>
        <fullName evidence="6">Palmitoyltransferase</fullName>
        <ecNumber evidence="6">2.3.1.225</ecNumber>
    </recommendedName>
</protein>
<dbReference type="GO" id="GO:0016020">
    <property type="term" value="C:membrane"/>
    <property type="evidence" value="ECO:0007669"/>
    <property type="project" value="UniProtKB-SubCell"/>
</dbReference>
<keyword evidence="3 6" id="KW-1133">Transmembrane helix</keyword>
<feature type="domain" description="Palmitoyltransferase DHHC" evidence="9">
    <location>
        <begin position="559"/>
        <end position="704"/>
    </location>
</feature>
<dbReference type="AlphaFoldDB" id="A0AAN7YRJ5"/>
<dbReference type="Proteomes" id="UP001344447">
    <property type="component" value="Unassembled WGS sequence"/>
</dbReference>
<keyword evidence="6" id="KW-0012">Acyltransferase</keyword>
<evidence type="ECO:0000256" key="7">
    <source>
        <dbReference type="SAM" id="MobiDB-lite"/>
    </source>
</evidence>
<keyword evidence="8" id="KW-0732">Signal</keyword>
<dbReference type="Pfam" id="PF01529">
    <property type="entry name" value="DHHC"/>
    <property type="match status" value="1"/>
</dbReference>
<evidence type="ECO:0000256" key="2">
    <source>
        <dbReference type="ARBA" id="ARBA00022692"/>
    </source>
</evidence>
<comment type="caution">
    <text evidence="10">The sequence shown here is derived from an EMBL/GenBank/DDBJ whole genome shotgun (WGS) entry which is preliminary data.</text>
</comment>
<evidence type="ECO:0000256" key="5">
    <source>
        <dbReference type="ARBA" id="ARBA00023180"/>
    </source>
</evidence>
<dbReference type="PANTHER" id="PTHR38739">
    <property type="match status" value="1"/>
</dbReference>
<feature type="transmembrane region" description="Helical" evidence="6">
    <location>
        <begin position="604"/>
        <end position="630"/>
    </location>
</feature>
<feature type="transmembrane region" description="Helical" evidence="6">
    <location>
        <begin position="515"/>
        <end position="538"/>
    </location>
</feature>
<feature type="transmembrane region" description="Helical" evidence="6">
    <location>
        <begin position="483"/>
        <end position="503"/>
    </location>
</feature>
<evidence type="ECO:0000256" key="8">
    <source>
        <dbReference type="SAM" id="SignalP"/>
    </source>
</evidence>
<feature type="region of interest" description="Disordered" evidence="7">
    <location>
        <begin position="721"/>
        <end position="754"/>
    </location>
</feature>
<name>A0AAN7YRJ5_9MYCE</name>
<dbReference type="PROSITE" id="PS50216">
    <property type="entry name" value="DHHC"/>
    <property type="match status" value="1"/>
</dbReference>
<evidence type="ECO:0000256" key="3">
    <source>
        <dbReference type="ARBA" id="ARBA00022989"/>
    </source>
</evidence>
<comment type="catalytic activity">
    <reaction evidence="6">
        <text>L-cysteinyl-[protein] + hexadecanoyl-CoA = S-hexadecanoyl-L-cysteinyl-[protein] + CoA</text>
        <dbReference type="Rhea" id="RHEA:36683"/>
        <dbReference type="Rhea" id="RHEA-COMP:10131"/>
        <dbReference type="Rhea" id="RHEA-COMP:11032"/>
        <dbReference type="ChEBI" id="CHEBI:29950"/>
        <dbReference type="ChEBI" id="CHEBI:57287"/>
        <dbReference type="ChEBI" id="CHEBI:57379"/>
        <dbReference type="ChEBI" id="CHEBI:74151"/>
        <dbReference type="EC" id="2.3.1.225"/>
    </reaction>
</comment>
<reference evidence="10 11" key="1">
    <citation type="submission" date="2023-11" db="EMBL/GenBank/DDBJ databases">
        <title>Dfirmibasis_genome.</title>
        <authorList>
            <person name="Edelbroek B."/>
            <person name="Kjellin J."/>
            <person name="Jerlstrom-Hultqvist J."/>
            <person name="Soderbom F."/>
        </authorList>
    </citation>
    <scope>NUCLEOTIDE SEQUENCE [LARGE SCALE GENOMIC DNA]</scope>
    <source>
        <strain evidence="10 11">TNS-C-14</strain>
    </source>
</reference>
<evidence type="ECO:0000313" key="11">
    <source>
        <dbReference type="Proteomes" id="UP001344447"/>
    </source>
</evidence>
<dbReference type="PANTHER" id="PTHR38739:SF3">
    <property type="entry name" value="TRANSMEMBRANE PROTEIN"/>
    <property type="match status" value="1"/>
</dbReference>
<feature type="chain" id="PRO_5042848681" description="Palmitoyltransferase" evidence="8">
    <location>
        <begin position="20"/>
        <end position="833"/>
    </location>
</feature>
<feature type="region of interest" description="Disordered" evidence="7">
    <location>
        <begin position="770"/>
        <end position="795"/>
    </location>
</feature>
<evidence type="ECO:0000256" key="6">
    <source>
        <dbReference type="RuleBase" id="RU079119"/>
    </source>
</evidence>
<comment type="subcellular location">
    <subcellularLocation>
        <location evidence="1">Membrane</location>
        <topology evidence="1">Multi-pass membrane protein</topology>
    </subcellularLocation>
</comment>
<evidence type="ECO:0000259" key="9">
    <source>
        <dbReference type="Pfam" id="PF01529"/>
    </source>
</evidence>
<comment type="similarity">
    <text evidence="6">Belongs to the DHHC palmitoyltransferase family.</text>
</comment>
<evidence type="ECO:0000313" key="10">
    <source>
        <dbReference type="EMBL" id="KAK5581614.1"/>
    </source>
</evidence>
<proteinExistence type="inferred from homology"/>
<dbReference type="InterPro" id="IPR001594">
    <property type="entry name" value="Palmitoyltrfase_DHHC"/>
</dbReference>
<keyword evidence="5" id="KW-0325">Glycoprotein</keyword>
<gene>
    <name evidence="10" type="ORF">RB653_001651</name>
</gene>
<organism evidence="10 11">
    <name type="scientific">Dictyostelium firmibasis</name>
    <dbReference type="NCBI Taxonomy" id="79012"/>
    <lineage>
        <taxon>Eukaryota</taxon>
        <taxon>Amoebozoa</taxon>
        <taxon>Evosea</taxon>
        <taxon>Eumycetozoa</taxon>
        <taxon>Dictyostelia</taxon>
        <taxon>Dictyosteliales</taxon>
        <taxon>Dictyosteliaceae</taxon>
        <taxon>Dictyostelium</taxon>
    </lineage>
</organism>
<comment type="domain">
    <text evidence="6">The DHHC domain is required for palmitoyltransferase activity.</text>
</comment>
<feature type="compositionally biased region" description="Low complexity" evidence="7">
    <location>
        <begin position="729"/>
        <end position="738"/>
    </location>
</feature>
<feature type="transmembrane region" description="Helical" evidence="6">
    <location>
        <begin position="666"/>
        <end position="685"/>
    </location>
</feature>
<accession>A0AAN7YRJ5</accession>
<evidence type="ECO:0000256" key="4">
    <source>
        <dbReference type="ARBA" id="ARBA00023136"/>
    </source>
</evidence>
<dbReference type="EMBL" id="JAVFKY010000002">
    <property type="protein sequence ID" value="KAK5581614.1"/>
    <property type="molecule type" value="Genomic_DNA"/>
</dbReference>
<keyword evidence="11" id="KW-1185">Reference proteome</keyword>
<keyword evidence="6" id="KW-0808">Transferase</keyword>